<sequence length="52" mass="5785">MGAFVSDGRNTCINPMNPTPLCVIGRGKWTIFGQNQVERSDSKGERTHLYNS</sequence>
<reference evidence="1 2" key="1">
    <citation type="journal article" date="2020" name="IScience">
        <title>Genome Sequencing of the Endangered Kingdonia uniflora (Circaeasteraceae, Ranunculales) Reveals Potential Mechanisms of Evolutionary Specialization.</title>
        <authorList>
            <person name="Sun Y."/>
            <person name="Deng T."/>
            <person name="Zhang A."/>
            <person name="Moore M.J."/>
            <person name="Landis J.B."/>
            <person name="Lin N."/>
            <person name="Zhang H."/>
            <person name="Zhang X."/>
            <person name="Huang J."/>
            <person name="Zhang X."/>
            <person name="Sun H."/>
            <person name="Wang H."/>
        </authorList>
    </citation>
    <scope>NUCLEOTIDE SEQUENCE [LARGE SCALE GENOMIC DNA]</scope>
    <source>
        <strain evidence="1">TB1705</strain>
        <tissue evidence="1">Leaf</tissue>
    </source>
</reference>
<organism evidence="1 2">
    <name type="scientific">Kingdonia uniflora</name>
    <dbReference type="NCBI Taxonomy" id="39325"/>
    <lineage>
        <taxon>Eukaryota</taxon>
        <taxon>Viridiplantae</taxon>
        <taxon>Streptophyta</taxon>
        <taxon>Embryophyta</taxon>
        <taxon>Tracheophyta</taxon>
        <taxon>Spermatophyta</taxon>
        <taxon>Magnoliopsida</taxon>
        <taxon>Ranunculales</taxon>
        <taxon>Circaeasteraceae</taxon>
        <taxon>Kingdonia</taxon>
    </lineage>
</organism>
<proteinExistence type="predicted"/>
<evidence type="ECO:0000313" key="2">
    <source>
        <dbReference type="Proteomes" id="UP000541444"/>
    </source>
</evidence>
<dbReference type="Proteomes" id="UP000541444">
    <property type="component" value="Unassembled WGS sequence"/>
</dbReference>
<dbReference type="AlphaFoldDB" id="A0A7J7LPC0"/>
<feature type="non-terminal residue" evidence="1">
    <location>
        <position position="52"/>
    </location>
</feature>
<protein>
    <submittedName>
        <fullName evidence="1">Uncharacterized protein</fullName>
    </submittedName>
</protein>
<name>A0A7J7LPC0_9MAGN</name>
<comment type="caution">
    <text evidence="1">The sequence shown here is derived from an EMBL/GenBank/DDBJ whole genome shotgun (WGS) entry which is preliminary data.</text>
</comment>
<gene>
    <name evidence="1" type="ORF">GIB67_023962</name>
</gene>
<dbReference type="EMBL" id="JACGCM010002117">
    <property type="protein sequence ID" value="KAF6144516.1"/>
    <property type="molecule type" value="Genomic_DNA"/>
</dbReference>
<keyword evidence="2" id="KW-1185">Reference proteome</keyword>
<evidence type="ECO:0000313" key="1">
    <source>
        <dbReference type="EMBL" id="KAF6144516.1"/>
    </source>
</evidence>
<accession>A0A7J7LPC0</accession>